<protein>
    <submittedName>
        <fullName evidence="1">RNA polymerase subunit sigma-70</fullName>
    </submittedName>
</protein>
<organism evidence="1 2">
    <name type="scientific">Mycobacterium colombiense</name>
    <dbReference type="NCBI Taxonomy" id="339268"/>
    <lineage>
        <taxon>Bacteria</taxon>
        <taxon>Bacillati</taxon>
        <taxon>Actinomycetota</taxon>
        <taxon>Actinomycetes</taxon>
        <taxon>Mycobacteriales</taxon>
        <taxon>Mycobacteriaceae</taxon>
        <taxon>Mycobacterium</taxon>
        <taxon>Mycobacterium avium complex (MAC)</taxon>
    </lineage>
</organism>
<sequence>VAGRAVSVMAFVVLGGRIRAIDVLADPARIASLDLRVLRAGH</sequence>
<evidence type="ECO:0000313" key="2">
    <source>
        <dbReference type="Proteomes" id="UP000250347"/>
    </source>
</evidence>
<comment type="caution">
    <text evidence="1">The sequence shown here is derived from an EMBL/GenBank/DDBJ whole genome shotgun (WGS) entry which is preliminary data.</text>
</comment>
<gene>
    <name evidence="1" type="ORF">DQP58_19905</name>
</gene>
<feature type="non-terminal residue" evidence="1">
    <location>
        <position position="1"/>
    </location>
</feature>
<name>A0A329K7D5_9MYCO</name>
<evidence type="ECO:0000313" key="1">
    <source>
        <dbReference type="EMBL" id="RAU91808.1"/>
    </source>
</evidence>
<reference evidence="1 2" key="1">
    <citation type="submission" date="2018-06" db="EMBL/GenBank/DDBJ databases">
        <title>NTM in soil in Japan.</title>
        <authorList>
            <person name="Ohya K."/>
        </authorList>
    </citation>
    <scope>NUCLEOTIDE SEQUENCE [LARGE SCALE GENOMIC DNA]</scope>
    <source>
        <strain evidence="1 2">GF76</strain>
    </source>
</reference>
<dbReference type="Proteomes" id="UP000250347">
    <property type="component" value="Unassembled WGS sequence"/>
</dbReference>
<accession>A0A329K7D5</accession>
<dbReference type="EMBL" id="QMEU01000079">
    <property type="protein sequence ID" value="RAU91808.1"/>
    <property type="molecule type" value="Genomic_DNA"/>
</dbReference>
<proteinExistence type="predicted"/>
<dbReference type="AlphaFoldDB" id="A0A329K7D5"/>